<gene>
    <name evidence="8" type="ORF">GRI43_12175</name>
</gene>
<dbReference type="InterPro" id="IPR058240">
    <property type="entry name" value="rSAM_sf"/>
</dbReference>
<dbReference type="OrthoDB" id="9810775at2"/>
<feature type="domain" description="Radical SAM core" evidence="7">
    <location>
        <begin position="70"/>
        <end position="309"/>
    </location>
</feature>
<dbReference type="PROSITE" id="PS51918">
    <property type="entry name" value="RADICAL_SAM"/>
    <property type="match status" value="1"/>
</dbReference>
<dbReference type="Gene3D" id="3.20.20.70">
    <property type="entry name" value="Aldolase class I"/>
    <property type="match status" value="1"/>
</dbReference>
<keyword evidence="4" id="KW-0408">Iron</keyword>
<evidence type="ECO:0000256" key="1">
    <source>
        <dbReference type="ARBA" id="ARBA00001966"/>
    </source>
</evidence>
<evidence type="ECO:0000256" key="2">
    <source>
        <dbReference type="ARBA" id="ARBA00022691"/>
    </source>
</evidence>
<keyword evidence="3" id="KW-0479">Metal-binding</keyword>
<comment type="cofactor">
    <cofactor evidence="1">
        <name>[4Fe-4S] cluster</name>
        <dbReference type="ChEBI" id="CHEBI:49883"/>
    </cofactor>
</comment>
<keyword evidence="9" id="KW-1185">Reference proteome</keyword>
<evidence type="ECO:0000256" key="6">
    <source>
        <dbReference type="SAM" id="MobiDB-lite"/>
    </source>
</evidence>
<dbReference type="SFLD" id="SFLDS00029">
    <property type="entry name" value="Radical_SAM"/>
    <property type="match status" value="1"/>
</dbReference>
<accession>A0A6I4V781</accession>
<proteinExistence type="predicted"/>
<evidence type="ECO:0000313" key="8">
    <source>
        <dbReference type="EMBL" id="MXP48144.1"/>
    </source>
</evidence>
<evidence type="ECO:0000259" key="7">
    <source>
        <dbReference type="PROSITE" id="PS51918"/>
    </source>
</evidence>
<keyword evidence="5" id="KW-0411">Iron-sulfur</keyword>
<evidence type="ECO:0000313" key="9">
    <source>
        <dbReference type="Proteomes" id="UP000471435"/>
    </source>
</evidence>
<name>A0A6I4V781_9SPHN</name>
<dbReference type="InterPro" id="IPR050377">
    <property type="entry name" value="Radical_SAM_PqqE_MftC-like"/>
</dbReference>
<dbReference type="SUPFAM" id="SSF102114">
    <property type="entry name" value="Radical SAM enzymes"/>
    <property type="match status" value="1"/>
</dbReference>
<dbReference type="InterPro" id="IPR013785">
    <property type="entry name" value="Aldolase_TIM"/>
</dbReference>
<dbReference type="Pfam" id="PF04055">
    <property type="entry name" value="Radical_SAM"/>
    <property type="match status" value="1"/>
</dbReference>
<evidence type="ECO:0000256" key="4">
    <source>
        <dbReference type="ARBA" id="ARBA00023004"/>
    </source>
</evidence>
<dbReference type="CDD" id="cd01335">
    <property type="entry name" value="Radical_SAM"/>
    <property type="match status" value="1"/>
</dbReference>
<reference evidence="8 9" key="1">
    <citation type="submission" date="2019-12" db="EMBL/GenBank/DDBJ databases">
        <title>Genomic-based taxomic classification of the family Erythrobacteraceae.</title>
        <authorList>
            <person name="Xu L."/>
        </authorList>
    </citation>
    <scope>NUCLEOTIDE SEQUENCE [LARGE SCALE GENOMIC DNA]</scope>
    <source>
        <strain evidence="8 9">SW-109</strain>
    </source>
</reference>
<dbReference type="GO" id="GO:0046872">
    <property type="term" value="F:metal ion binding"/>
    <property type="evidence" value="ECO:0007669"/>
    <property type="project" value="UniProtKB-KW"/>
</dbReference>
<dbReference type="GO" id="GO:0051536">
    <property type="term" value="F:iron-sulfur cluster binding"/>
    <property type="evidence" value="ECO:0007669"/>
    <property type="project" value="UniProtKB-KW"/>
</dbReference>
<dbReference type="PANTHER" id="PTHR11228">
    <property type="entry name" value="RADICAL SAM DOMAIN PROTEIN"/>
    <property type="match status" value="1"/>
</dbReference>
<evidence type="ECO:0000256" key="5">
    <source>
        <dbReference type="ARBA" id="ARBA00023014"/>
    </source>
</evidence>
<organism evidence="8 9">
    <name type="scientific">Pontixanthobacter luteolus</name>
    <dbReference type="NCBI Taxonomy" id="295089"/>
    <lineage>
        <taxon>Bacteria</taxon>
        <taxon>Pseudomonadati</taxon>
        <taxon>Pseudomonadota</taxon>
        <taxon>Alphaproteobacteria</taxon>
        <taxon>Sphingomonadales</taxon>
        <taxon>Erythrobacteraceae</taxon>
        <taxon>Pontixanthobacter</taxon>
    </lineage>
</organism>
<feature type="compositionally biased region" description="Low complexity" evidence="6">
    <location>
        <begin position="29"/>
        <end position="42"/>
    </location>
</feature>
<protein>
    <submittedName>
        <fullName evidence="8">Radical SAM protein</fullName>
    </submittedName>
</protein>
<comment type="caution">
    <text evidence="8">The sequence shown here is derived from an EMBL/GenBank/DDBJ whole genome shotgun (WGS) entry which is preliminary data.</text>
</comment>
<keyword evidence="2" id="KW-0949">S-adenosyl-L-methionine</keyword>
<dbReference type="InterPro" id="IPR007197">
    <property type="entry name" value="rSAM"/>
</dbReference>
<dbReference type="AlphaFoldDB" id="A0A6I4V781"/>
<dbReference type="Proteomes" id="UP000471435">
    <property type="component" value="Unassembled WGS sequence"/>
</dbReference>
<dbReference type="EMBL" id="WTYP01000002">
    <property type="protein sequence ID" value="MXP48144.1"/>
    <property type="molecule type" value="Genomic_DNA"/>
</dbReference>
<sequence length="362" mass="39744">MGTDRVWQPAQEIRGLCRENAPDVQLTETRTQTRAQSRTQSRNAPQGPSPFRVEAEALPSEKFSDPQLTAKGERRASVPLKTLETLWFNTGTLCNLACATCYIESSPTNDALIYIGAEDVSRFLDEAQNMGTREIGFTGGEPFMNPHFLAMLDDTLARGLEALVLSNAMKPMRRHEAALLELRERYGDRLTIRVSLDHHTQAGHEGERGPRSWEPGLAGLKWLSENGFSIAVAGRLLPGEGMGDAREGYARLFAAENIRVDAHDPMRLVLFPEMDETKDIAEITTDCWGILGKSPADIMCATSRMVVHRKGEPAPRVATCTLIPYDKGFDMGETLAEASSEVALNHPHCARFCVLGGASCSA</sequence>
<feature type="region of interest" description="Disordered" evidence="6">
    <location>
        <begin position="18"/>
        <end position="51"/>
    </location>
</feature>
<dbReference type="SFLD" id="SFLDG01067">
    <property type="entry name" value="SPASM/twitch_domain_containing"/>
    <property type="match status" value="1"/>
</dbReference>
<evidence type="ECO:0000256" key="3">
    <source>
        <dbReference type="ARBA" id="ARBA00022723"/>
    </source>
</evidence>
<dbReference type="PANTHER" id="PTHR11228:SF7">
    <property type="entry name" value="PQQA PEPTIDE CYCLASE"/>
    <property type="match status" value="1"/>
</dbReference>
<dbReference type="GO" id="GO:0003824">
    <property type="term" value="F:catalytic activity"/>
    <property type="evidence" value="ECO:0007669"/>
    <property type="project" value="InterPro"/>
</dbReference>